<keyword evidence="5 7" id="KW-1133">Transmembrane helix</keyword>
<dbReference type="Gene3D" id="1.10.3720.10">
    <property type="entry name" value="MetI-like"/>
    <property type="match status" value="1"/>
</dbReference>
<evidence type="ECO:0000256" key="7">
    <source>
        <dbReference type="RuleBase" id="RU363032"/>
    </source>
</evidence>
<keyword evidence="6 7" id="KW-0472">Membrane</keyword>
<feature type="transmembrane region" description="Helical" evidence="7">
    <location>
        <begin position="259"/>
        <end position="285"/>
    </location>
</feature>
<keyword evidence="4 7" id="KW-0812">Transmembrane</keyword>
<comment type="similarity">
    <text evidence="7">Belongs to the binding-protein-dependent transport system permease family.</text>
</comment>
<reference evidence="9 10" key="1">
    <citation type="submission" date="2020-08" db="EMBL/GenBank/DDBJ databases">
        <title>Genomic Encyclopedia of Type Strains, Phase IV (KMG-IV): sequencing the most valuable type-strain genomes for metagenomic binning, comparative biology and taxonomic classification.</title>
        <authorList>
            <person name="Goeker M."/>
        </authorList>
    </citation>
    <scope>NUCLEOTIDE SEQUENCE [LARGE SCALE GENOMIC DNA]</scope>
    <source>
        <strain evidence="9 10">DSM 17498</strain>
    </source>
</reference>
<dbReference type="GO" id="GO:0005886">
    <property type="term" value="C:plasma membrane"/>
    <property type="evidence" value="ECO:0007669"/>
    <property type="project" value="UniProtKB-SubCell"/>
</dbReference>
<name>A0A840N510_9BRAD</name>
<dbReference type="GO" id="GO:0055085">
    <property type="term" value="P:transmembrane transport"/>
    <property type="evidence" value="ECO:0007669"/>
    <property type="project" value="InterPro"/>
</dbReference>
<gene>
    <name evidence="9" type="ORF">HNQ36_002872</name>
</gene>
<dbReference type="PANTHER" id="PTHR43163">
    <property type="entry name" value="DIPEPTIDE TRANSPORT SYSTEM PERMEASE PROTEIN DPPB-RELATED"/>
    <property type="match status" value="1"/>
</dbReference>
<dbReference type="PANTHER" id="PTHR43163:SF6">
    <property type="entry name" value="DIPEPTIDE TRANSPORT SYSTEM PERMEASE PROTEIN DPPB-RELATED"/>
    <property type="match status" value="1"/>
</dbReference>
<protein>
    <submittedName>
        <fullName evidence="9">Peptide/nickel transport system permease protein</fullName>
    </submittedName>
</protein>
<keyword evidence="2 7" id="KW-0813">Transport</keyword>
<dbReference type="AlphaFoldDB" id="A0A840N510"/>
<dbReference type="InterPro" id="IPR045621">
    <property type="entry name" value="BPD_transp_1_N"/>
</dbReference>
<dbReference type="SUPFAM" id="SSF161098">
    <property type="entry name" value="MetI-like"/>
    <property type="match status" value="1"/>
</dbReference>
<feature type="transmembrane region" description="Helical" evidence="7">
    <location>
        <begin position="27"/>
        <end position="50"/>
    </location>
</feature>
<dbReference type="EMBL" id="JACHIJ010000004">
    <property type="protein sequence ID" value="MBB5052881.1"/>
    <property type="molecule type" value="Genomic_DNA"/>
</dbReference>
<evidence type="ECO:0000259" key="8">
    <source>
        <dbReference type="PROSITE" id="PS50928"/>
    </source>
</evidence>
<evidence type="ECO:0000313" key="9">
    <source>
        <dbReference type="EMBL" id="MBB5052881.1"/>
    </source>
</evidence>
<dbReference type="Pfam" id="PF00528">
    <property type="entry name" value="BPD_transp_1"/>
    <property type="match status" value="1"/>
</dbReference>
<feature type="transmembrane region" description="Helical" evidence="7">
    <location>
        <begin position="305"/>
        <end position="331"/>
    </location>
</feature>
<dbReference type="RefSeq" id="WP_235098530.1">
    <property type="nucleotide sequence ID" value="NZ_JACHIJ010000004.1"/>
</dbReference>
<dbReference type="InterPro" id="IPR000515">
    <property type="entry name" value="MetI-like"/>
</dbReference>
<feature type="transmembrane region" description="Helical" evidence="7">
    <location>
        <begin position="126"/>
        <end position="146"/>
    </location>
</feature>
<evidence type="ECO:0000313" key="10">
    <source>
        <dbReference type="Proteomes" id="UP000521227"/>
    </source>
</evidence>
<evidence type="ECO:0000256" key="1">
    <source>
        <dbReference type="ARBA" id="ARBA00004651"/>
    </source>
</evidence>
<dbReference type="InterPro" id="IPR035906">
    <property type="entry name" value="MetI-like_sf"/>
</dbReference>
<evidence type="ECO:0000256" key="3">
    <source>
        <dbReference type="ARBA" id="ARBA00022475"/>
    </source>
</evidence>
<accession>A0A840N510</accession>
<feature type="domain" description="ABC transmembrane type-1" evidence="8">
    <location>
        <begin position="119"/>
        <end position="324"/>
    </location>
</feature>
<evidence type="ECO:0000256" key="5">
    <source>
        <dbReference type="ARBA" id="ARBA00022989"/>
    </source>
</evidence>
<comment type="caution">
    <text evidence="9">The sequence shown here is derived from an EMBL/GenBank/DDBJ whole genome shotgun (WGS) entry which is preliminary data.</text>
</comment>
<dbReference type="Pfam" id="PF19300">
    <property type="entry name" value="BPD_transp_1_N"/>
    <property type="match status" value="1"/>
</dbReference>
<evidence type="ECO:0000256" key="2">
    <source>
        <dbReference type="ARBA" id="ARBA00022448"/>
    </source>
</evidence>
<feature type="transmembrane region" description="Helical" evidence="7">
    <location>
        <begin position="158"/>
        <end position="182"/>
    </location>
</feature>
<proteinExistence type="inferred from homology"/>
<dbReference type="CDD" id="cd06261">
    <property type="entry name" value="TM_PBP2"/>
    <property type="match status" value="1"/>
</dbReference>
<comment type="subcellular location">
    <subcellularLocation>
        <location evidence="1 7">Cell membrane</location>
        <topology evidence="1 7">Multi-pass membrane protein</topology>
    </subcellularLocation>
</comment>
<organism evidence="9 10">
    <name type="scientific">Afipia massiliensis</name>
    <dbReference type="NCBI Taxonomy" id="211460"/>
    <lineage>
        <taxon>Bacteria</taxon>
        <taxon>Pseudomonadati</taxon>
        <taxon>Pseudomonadota</taxon>
        <taxon>Alphaproteobacteria</taxon>
        <taxon>Hyphomicrobiales</taxon>
        <taxon>Nitrobacteraceae</taxon>
        <taxon>Afipia</taxon>
    </lineage>
</organism>
<feature type="transmembrane region" description="Helical" evidence="7">
    <location>
        <begin position="202"/>
        <end position="223"/>
    </location>
</feature>
<sequence>MRGHLSLKFLAFQTCRGAVVIGGYVARRILALIPTLFFASLIVFFTIRLIPGSVIDLMLSQNDGSASGLPRAQLEAALGLDQPIYIQYFRWLGSLLLHGNLGNSLWTGAPVMDEVVHRLPVTFELGAMALIISLSIGVPIGVYAALRQNTIGDYIFRSVSILALAIPGFWIGTLVAVLPALWWGWSPAISYVSLLQDPVAHLVQLLVPALILAMASSALIMRLTRTMMLEVLRQDYIRTAYAKGLPVRTIMVRHALRNALIPVITLIGLLAPLLFGGTIIMEQIFAIPGMGLLLLEAVGNRDYPMITGVFLITGVAVIIINLLVDLSYGWFDPKVRTR</sequence>
<evidence type="ECO:0000256" key="6">
    <source>
        <dbReference type="ARBA" id="ARBA00023136"/>
    </source>
</evidence>
<evidence type="ECO:0000256" key="4">
    <source>
        <dbReference type="ARBA" id="ARBA00022692"/>
    </source>
</evidence>
<keyword evidence="3" id="KW-1003">Cell membrane</keyword>
<dbReference type="PROSITE" id="PS50928">
    <property type="entry name" value="ABC_TM1"/>
    <property type="match status" value="1"/>
</dbReference>
<dbReference type="Proteomes" id="UP000521227">
    <property type="component" value="Unassembled WGS sequence"/>
</dbReference>